<feature type="domain" description="Fe/B12 periplasmic-binding" evidence="2">
    <location>
        <begin position="60"/>
        <end position="313"/>
    </location>
</feature>
<dbReference type="Proteomes" id="UP000199064">
    <property type="component" value="Unassembled WGS sequence"/>
</dbReference>
<dbReference type="InterPro" id="IPR050902">
    <property type="entry name" value="ABC_Transporter_SBP"/>
</dbReference>
<evidence type="ECO:0000259" key="2">
    <source>
        <dbReference type="PROSITE" id="PS50983"/>
    </source>
</evidence>
<keyword evidence="1" id="KW-0175">Coiled coil</keyword>
<dbReference type="PROSITE" id="PS50983">
    <property type="entry name" value="FE_B12_PBP"/>
    <property type="match status" value="1"/>
</dbReference>
<evidence type="ECO:0000256" key="1">
    <source>
        <dbReference type="SAM" id="Coils"/>
    </source>
</evidence>
<evidence type="ECO:0000313" key="4">
    <source>
        <dbReference type="Proteomes" id="UP000199064"/>
    </source>
</evidence>
<protein>
    <submittedName>
        <fullName evidence="3">Iron complex transport system substrate-binding protein</fullName>
    </submittedName>
</protein>
<dbReference type="CDD" id="cd01149">
    <property type="entry name" value="HutB"/>
    <property type="match status" value="1"/>
</dbReference>
<sequence>MHYGNRDGIQGDWRTMREAFSSVTRRGLGRLVVSALIALGAAFTPAVADEAIQPFSDASKLVTIGGAITEIVYSLGEEERLVARDTTSTYPPEAEELPDIGYMRALSPEGVLSVEPSAILAMEGSGPVETMDVLETSGVPLVKVPEGYDREAILRKIRVVGTALGVEEKAEMLARRVEADLDAAEAEAQKQADGKRVLFVLSMRGGRVMAAGRNTAADGIIRMAGGVNVMDTMSGFKQVTDEAVISAAPEVVLMMEREGHGGWPDVLKHPAFASTPAGKKGTLIRMDGSYLLGFGPRTAGAVRDLASALNGSETVTE</sequence>
<organism evidence="3 4">
    <name type="scientific">Nitratireductor aquibiodomus</name>
    <dbReference type="NCBI Taxonomy" id="204799"/>
    <lineage>
        <taxon>Bacteria</taxon>
        <taxon>Pseudomonadati</taxon>
        <taxon>Pseudomonadota</taxon>
        <taxon>Alphaproteobacteria</taxon>
        <taxon>Hyphomicrobiales</taxon>
        <taxon>Phyllobacteriaceae</taxon>
        <taxon>Nitratireductor</taxon>
    </lineage>
</organism>
<dbReference type="InterPro" id="IPR002491">
    <property type="entry name" value="ABC_transptr_periplasmic_BD"/>
</dbReference>
<reference evidence="4" key="1">
    <citation type="submission" date="2016-10" db="EMBL/GenBank/DDBJ databases">
        <authorList>
            <person name="Varghese N."/>
            <person name="Submissions S."/>
        </authorList>
    </citation>
    <scope>NUCLEOTIDE SEQUENCE [LARGE SCALE GENOMIC DNA]</scope>
    <source>
        <strain evidence="4">ES.061</strain>
    </source>
</reference>
<feature type="coiled-coil region" evidence="1">
    <location>
        <begin position="167"/>
        <end position="194"/>
    </location>
</feature>
<dbReference type="AlphaFoldDB" id="A0A1H4IMB0"/>
<keyword evidence="4" id="KW-1185">Reference proteome</keyword>
<name>A0A1H4IMB0_9HYPH</name>
<gene>
    <name evidence="3" type="ORF">SAMN05216452_0215</name>
</gene>
<accession>A0A1H4IMB0</accession>
<dbReference type="PANTHER" id="PTHR30535:SF4">
    <property type="entry name" value="HEMIN-BINDING PERIPLASMIC PROTEIN HMUT"/>
    <property type="match status" value="1"/>
</dbReference>
<dbReference type="Gene3D" id="3.40.50.1980">
    <property type="entry name" value="Nitrogenase molybdenum iron protein domain"/>
    <property type="match status" value="2"/>
</dbReference>
<dbReference type="SUPFAM" id="SSF53807">
    <property type="entry name" value="Helical backbone' metal receptor"/>
    <property type="match status" value="1"/>
</dbReference>
<evidence type="ECO:0000313" key="3">
    <source>
        <dbReference type="EMBL" id="SEB35209.1"/>
    </source>
</evidence>
<dbReference type="PANTHER" id="PTHR30535">
    <property type="entry name" value="VITAMIN B12-BINDING PROTEIN"/>
    <property type="match status" value="1"/>
</dbReference>
<proteinExistence type="predicted"/>
<dbReference type="EMBL" id="FNSL01000001">
    <property type="protein sequence ID" value="SEB35209.1"/>
    <property type="molecule type" value="Genomic_DNA"/>
</dbReference>
<dbReference type="Pfam" id="PF01497">
    <property type="entry name" value="Peripla_BP_2"/>
    <property type="match status" value="1"/>
</dbReference>